<keyword evidence="3" id="KW-0862">Zinc</keyword>
<keyword evidence="2 5" id="KW-0863">Zinc-finger</keyword>
<sequence>MHAFLPSQLLQQFKDDPVLSTYPSHIYTDTFEKFRFKTVSVKNHVFIHDEVSLRIKIPHSPVMSLEKDDQRTYLHMAALLGDVPLAYEMIRMGLDLDLRDKWGMTPLFLACTVLREMDVVKKTYFPIMFATASDVNHSDILPEWFNEQSAASLEDRVIRVAKLLVGQHADVNTEVGNQTPLISLVRASCWPLVELLLEHGVRAPSSLTALSDVFHFEADKEKFKSLVDTIKPGSSRPSQPCPCWSGKKLSDCHGVGKHLYPAAFPCRCGQRKAYGSCCAKKQFDIFEAWDPKRRSIQNIAQKRLAIPMGITDEMFLEGNRYMRELQALGPDMVQRKWNRPRILSQMLAFEPDMDRAFLYTTVHGTFHPRPWDGQLSKAESKTCMEKWNALVDTYIASGVDSRSRFDIELAAKISMSGGPLYKHCDATNCRHVEKRDVPAMKTCGRCQKAFYCSQDCQKSDWAIHKRQCGNILQQEQRLMSQIAVENAMNRAIPATFRSTSTTEFSPYQLTILDWVSQWQNDGPSPWSYTSPTIM</sequence>
<dbReference type="InterPro" id="IPR036770">
    <property type="entry name" value="Ankyrin_rpt-contain_sf"/>
</dbReference>
<evidence type="ECO:0000256" key="3">
    <source>
        <dbReference type="ARBA" id="ARBA00022833"/>
    </source>
</evidence>
<evidence type="ECO:0000313" key="7">
    <source>
        <dbReference type="EMBL" id="CAL1717167.1"/>
    </source>
</evidence>
<dbReference type="EMBL" id="OZ037952">
    <property type="protein sequence ID" value="CAL1717167.1"/>
    <property type="molecule type" value="Genomic_DNA"/>
</dbReference>
<dbReference type="Pfam" id="PF01753">
    <property type="entry name" value="zf-MYND"/>
    <property type="match status" value="1"/>
</dbReference>
<organism evidence="7 8">
    <name type="scientific">Somion occarium</name>
    <dbReference type="NCBI Taxonomy" id="3059160"/>
    <lineage>
        <taxon>Eukaryota</taxon>
        <taxon>Fungi</taxon>
        <taxon>Dikarya</taxon>
        <taxon>Basidiomycota</taxon>
        <taxon>Agaricomycotina</taxon>
        <taxon>Agaricomycetes</taxon>
        <taxon>Polyporales</taxon>
        <taxon>Cerrenaceae</taxon>
        <taxon>Somion</taxon>
    </lineage>
</organism>
<feature type="repeat" description="ANK" evidence="4">
    <location>
        <begin position="69"/>
        <end position="101"/>
    </location>
</feature>
<dbReference type="SUPFAM" id="SSF48403">
    <property type="entry name" value="Ankyrin repeat"/>
    <property type="match status" value="1"/>
</dbReference>
<evidence type="ECO:0000259" key="6">
    <source>
        <dbReference type="PROSITE" id="PS50865"/>
    </source>
</evidence>
<keyword evidence="1" id="KW-0479">Metal-binding</keyword>
<evidence type="ECO:0000313" key="8">
    <source>
        <dbReference type="Proteomes" id="UP001497453"/>
    </source>
</evidence>
<dbReference type="SUPFAM" id="SSF144232">
    <property type="entry name" value="HIT/MYND zinc finger-like"/>
    <property type="match status" value="1"/>
</dbReference>
<feature type="domain" description="MYND-type" evidence="6">
    <location>
        <begin position="429"/>
        <end position="468"/>
    </location>
</feature>
<protein>
    <recommendedName>
        <fullName evidence="6">MYND-type domain-containing protein</fullName>
    </recommendedName>
</protein>
<reference evidence="8" key="1">
    <citation type="submission" date="2024-04" db="EMBL/GenBank/DDBJ databases">
        <authorList>
            <person name="Shaw F."/>
            <person name="Minotto A."/>
        </authorList>
    </citation>
    <scope>NUCLEOTIDE SEQUENCE [LARGE SCALE GENOMIC DNA]</scope>
</reference>
<evidence type="ECO:0000256" key="4">
    <source>
        <dbReference type="PROSITE-ProRule" id="PRU00023"/>
    </source>
</evidence>
<dbReference type="PROSITE" id="PS50865">
    <property type="entry name" value="ZF_MYND_2"/>
    <property type="match status" value="1"/>
</dbReference>
<gene>
    <name evidence="7" type="ORF">GFSPODELE1_LOCUS11074</name>
</gene>
<evidence type="ECO:0000256" key="2">
    <source>
        <dbReference type="ARBA" id="ARBA00022771"/>
    </source>
</evidence>
<dbReference type="PROSITE" id="PS50088">
    <property type="entry name" value="ANK_REPEAT"/>
    <property type="match status" value="1"/>
</dbReference>
<dbReference type="Gene3D" id="6.10.140.2220">
    <property type="match status" value="1"/>
</dbReference>
<name>A0ABP1EAX8_9APHY</name>
<proteinExistence type="predicted"/>
<evidence type="ECO:0000256" key="1">
    <source>
        <dbReference type="ARBA" id="ARBA00022723"/>
    </source>
</evidence>
<evidence type="ECO:0000256" key="5">
    <source>
        <dbReference type="PROSITE-ProRule" id="PRU00134"/>
    </source>
</evidence>
<keyword evidence="4" id="KW-0040">ANK repeat</keyword>
<keyword evidence="8" id="KW-1185">Reference proteome</keyword>
<dbReference type="InterPro" id="IPR002110">
    <property type="entry name" value="Ankyrin_rpt"/>
</dbReference>
<accession>A0ABP1EAX8</accession>
<dbReference type="Proteomes" id="UP001497453">
    <property type="component" value="Chromosome 9"/>
</dbReference>
<dbReference type="InterPro" id="IPR002893">
    <property type="entry name" value="Znf_MYND"/>
</dbReference>
<dbReference type="PROSITE" id="PS50297">
    <property type="entry name" value="ANK_REP_REGION"/>
    <property type="match status" value="1"/>
</dbReference>
<dbReference type="Gene3D" id="1.25.40.20">
    <property type="entry name" value="Ankyrin repeat-containing domain"/>
    <property type="match status" value="1"/>
</dbReference>